<proteinExistence type="predicted"/>
<name>A0AAW2K668_9LAMI</name>
<feature type="compositionally biased region" description="Polar residues" evidence="1">
    <location>
        <begin position="360"/>
        <end position="369"/>
    </location>
</feature>
<reference evidence="2" key="2">
    <citation type="journal article" date="2024" name="Plant">
        <title>Genomic evolution and insights into agronomic trait innovations of Sesamum species.</title>
        <authorList>
            <person name="Miao H."/>
            <person name="Wang L."/>
            <person name="Qu L."/>
            <person name="Liu H."/>
            <person name="Sun Y."/>
            <person name="Le M."/>
            <person name="Wang Q."/>
            <person name="Wei S."/>
            <person name="Zheng Y."/>
            <person name="Lin W."/>
            <person name="Duan Y."/>
            <person name="Cao H."/>
            <person name="Xiong S."/>
            <person name="Wang X."/>
            <person name="Wei L."/>
            <person name="Li C."/>
            <person name="Ma Q."/>
            <person name="Ju M."/>
            <person name="Zhao R."/>
            <person name="Li G."/>
            <person name="Mu C."/>
            <person name="Tian Q."/>
            <person name="Mei H."/>
            <person name="Zhang T."/>
            <person name="Gao T."/>
            <person name="Zhang H."/>
        </authorList>
    </citation>
    <scope>NUCLEOTIDE SEQUENCE</scope>
    <source>
        <strain evidence="2">G01</strain>
    </source>
</reference>
<protein>
    <recommendedName>
        <fullName evidence="3">Ty3-gypsy retrotransposon protein</fullName>
    </recommendedName>
</protein>
<evidence type="ECO:0008006" key="3">
    <source>
        <dbReference type="Google" id="ProtNLM"/>
    </source>
</evidence>
<sequence>MDTQGKAMKSVNSKLTISKSSSSSTKSVGVTTRSMSKKLKESSQMSPLAEYIEKNLHSPRYAGESDADKSPPSSPRSVSSYSVAPVMVTNTTTIEEQLASLMRAIEGLTKHVQEQDAQMARLINKADNVDASHVMGKQVEAHDEVEASTRQHYTKREKYAKELQISSDGLIPVDQLKEFIKGTIKSKIEGSTKSSLTYSKPYTPRIDSLKMPMGYQPPKFQQFDGKGNPKQHVAHFVETCNNAGNLCTRRTVSMVELTNSRQWKEDPVIDYINRWRNLSLNYKDRLSETSAIEMCIQGMHWGLRYILQGILPGSFEKLAIRAHDMELSMIASGVEGPPIQELRRNKKKQEVKKGGKPFSKTPSKESMTVNVAPFKLKSTAKDNVAPKE</sequence>
<dbReference type="EMBL" id="JACGWK010000316">
    <property type="protein sequence ID" value="KAL0302097.1"/>
    <property type="molecule type" value="Genomic_DNA"/>
</dbReference>
<gene>
    <name evidence="2" type="ORF">Sangu_2501300</name>
</gene>
<dbReference type="PANTHER" id="PTHR33437:SF2">
    <property type="entry name" value="OS06G0361200 PROTEIN"/>
    <property type="match status" value="1"/>
</dbReference>
<feature type="region of interest" description="Disordered" evidence="1">
    <location>
        <begin position="341"/>
        <end position="374"/>
    </location>
</feature>
<dbReference type="AlphaFoldDB" id="A0AAW2K668"/>
<reference evidence="2" key="1">
    <citation type="submission" date="2020-06" db="EMBL/GenBank/DDBJ databases">
        <authorList>
            <person name="Li T."/>
            <person name="Hu X."/>
            <person name="Zhang T."/>
            <person name="Song X."/>
            <person name="Zhang H."/>
            <person name="Dai N."/>
            <person name="Sheng W."/>
            <person name="Hou X."/>
            <person name="Wei L."/>
        </authorList>
    </citation>
    <scope>NUCLEOTIDE SEQUENCE</scope>
    <source>
        <strain evidence="2">G01</strain>
        <tissue evidence="2">Leaf</tissue>
    </source>
</reference>
<dbReference type="PANTHER" id="PTHR33437">
    <property type="entry name" value="OS06G0361200 PROTEIN"/>
    <property type="match status" value="1"/>
</dbReference>
<organism evidence="2">
    <name type="scientific">Sesamum angustifolium</name>
    <dbReference type="NCBI Taxonomy" id="2727405"/>
    <lineage>
        <taxon>Eukaryota</taxon>
        <taxon>Viridiplantae</taxon>
        <taxon>Streptophyta</taxon>
        <taxon>Embryophyta</taxon>
        <taxon>Tracheophyta</taxon>
        <taxon>Spermatophyta</taxon>
        <taxon>Magnoliopsida</taxon>
        <taxon>eudicotyledons</taxon>
        <taxon>Gunneridae</taxon>
        <taxon>Pentapetalae</taxon>
        <taxon>asterids</taxon>
        <taxon>lamiids</taxon>
        <taxon>Lamiales</taxon>
        <taxon>Pedaliaceae</taxon>
        <taxon>Sesamum</taxon>
    </lineage>
</organism>
<accession>A0AAW2K668</accession>
<feature type="compositionally biased region" description="Low complexity" evidence="1">
    <location>
        <begin position="10"/>
        <end position="34"/>
    </location>
</feature>
<feature type="region of interest" description="Disordered" evidence="1">
    <location>
        <begin position="1"/>
        <end position="80"/>
    </location>
</feature>
<evidence type="ECO:0000313" key="2">
    <source>
        <dbReference type="EMBL" id="KAL0302097.1"/>
    </source>
</evidence>
<evidence type="ECO:0000256" key="1">
    <source>
        <dbReference type="SAM" id="MobiDB-lite"/>
    </source>
</evidence>
<comment type="caution">
    <text evidence="2">The sequence shown here is derived from an EMBL/GenBank/DDBJ whole genome shotgun (WGS) entry which is preliminary data.</text>
</comment>